<proteinExistence type="predicted"/>
<dbReference type="EMBL" id="CP097330">
    <property type="protein sequence ID" value="URF04345.1"/>
    <property type="molecule type" value="Genomic_DNA"/>
</dbReference>
<evidence type="ECO:0000313" key="5">
    <source>
        <dbReference type="Proteomes" id="UP001056132"/>
    </source>
</evidence>
<dbReference type="Pfam" id="PF05658">
    <property type="entry name" value="YadA_head"/>
    <property type="match status" value="2"/>
</dbReference>
<dbReference type="GO" id="GO:0019867">
    <property type="term" value="C:outer membrane"/>
    <property type="evidence" value="ECO:0007669"/>
    <property type="project" value="InterPro"/>
</dbReference>
<feature type="domain" description="Trimeric autotransporter adhesin YadA-like head" evidence="1">
    <location>
        <begin position="147"/>
        <end position="171"/>
    </location>
</feature>
<reference evidence="3" key="3">
    <citation type="submission" date="2022-05" db="EMBL/GenBank/DDBJ databases">
        <authorList>
            <person name="Kunte H.-J."/>
        </authorList>
    </citation>
    <scope>NUCLEOTIDE SEQUENCE</scope>
    <source>
        <strain evidence="3">G5</strain>
    </source>
</reference>
<dbReference type="Gene3D" id="2.150.10.10">
    <property type="entry name" value="Serralysin-like metalloprotease, C-terminal"/>
    <property type="match status" value="1"/>
</dbReference>
<dbReference type="SUPFAM" id="SSF101967">
    <property type="entry name" value="Adhesin YadA, collagen-binding domain"/>
    <property type="match status" value="1"/>
</dbReference>
<evidence type="ECO:0000313" key="3">
    <source>
        <dbReference type="EMBL" id="URF04345.1"/>
    </source>
</evidence>
<evidence type="ECO:0000313" key="2">
    <source>
        <dbReference type="EMBL" id="TSP09727.1"/>
    </source>
</evidence>
<dbReference type="RefSeq" id="WP_144202604.1">
    <property type="nucleotide sequence ID" value="NZ_CP097330.1"/>
</dbReference>
<keyword evidence="4" id="KW-1185">Reference proteome</keyword>
<dbReference type="InterPro" id="IPR008640">
    <property type="entry name" value="Adhesin_Head_dom"/>
</dbReference>
<dbReference type="KEGG" id="ccam:M5D45_00305"/>
<organism evidence="3 5">
    <name type="scientific">Cupriavidus campinensis</name>
    <dbReference type="NCBI Taxonomy" id="151783"/>
    <lineage>
        <taxon>Bacteria</taxon>
        <taxon>Pseudomonadati</taxon>
        <taxon>Pseudomonadota</taxon>
        <taxon>Betaproteobacteria</taxon>
        <taxon>Burkholderiales</taxon>
        <taxon>Burkholderiaceae</taxon>
        <taxon>Cupriavidus</taxon>
    </lineage>
</organism>
<gene>
    <name evidence="2" type="ORF">FGG12_26385</name>
    <name evidence="3" type="ORF">M5D45_00305</name>
</gene>
<dbReference type="Gene3D" id="1.20.5.170">
    <property type="match status" value="1"/>
</dbReference>
<dbReference type="EMBL" id="VCIZ01000022">
    <property type="protein sequence ID" value="TSP09727.1"/>
    <property type="molecule type" value="Genomic_DNA"/>
</dbReference>
<dbReference type="CDD" id="cd12820">
    <property type="entry name" value="LbR_YadA-like"/>
    <property type="match status" value="1"/>
</dbReference>
<reference evidence="2 4" key="1">
    <citation type="submission" date="2019-05" db="EMBL/GenBank/DDBJ databases">
        <title>Whole genome sequence analysis of Cupriavidus campinensis S14E4C strain.</title>
        <authorList>
            <person name="Abbaszade G."/>
            <person name="Szabo A."/>
            <person name="Toumi M."/>
            <person name="Toth E."/>
        </authorList>
    </citation>
    <scope>NUCLEOTIDE SEQUENCE [LARGE SCALE GENOMIC DNA]</scope>
    <source>
        <strain evidence="2 4">S14E4C</strain>
    </source>
</reference>
<evidence type="ECO:0000259" key="1">
    <source>
        <dbReference type="Pfam" id="PF05658"/>
    </source>
</evidence>
<dbReference type="Proteomes" id="UP001056132">
    <property type="component" value="Chromosome 1"/>
</dbReference>
<dbReference type="AlphaFoldDB" id="A0AAE9I2E0"/>
<name>A0AAE9I2E0_9BURK</name>
<evidence type="ECO:0000313" key="4">
    <source>
        <dbReference type="Proteomes" id="UP000318943"/>
    </source>
</evidence>
<feature type="domain" description="Trimeric autotransporter adhesin YadA-like head" evidence="1">
    <location>
        <begin position="54"/>
        <end position="67"/>
    </location>
</feature>
<protein>
    <recommendedName>
        <fullName evidence="1">Trimeric autotransporter adhesin YadA-like head domain-containing protein</fullName>
    </recommendedName>
</protein>
<dbReference type="Proteomes" id="UP000318943">
    <property type="component" value="Unassembled WGS sequence"/>
</dbReference>
<reference evidence="3" key="2">
    <citation type="journal article" date="2022" name="Microbiol. Resour. Announc.">
        <title>Genome Sequence of Cupriavidus campinensis Strain G5, a Member of a Bacterial Consortium Capable of Polyethylene Degradation.</title>
        <authorList>
            <person name="Schneider B."/>
            <person name="Pfeiffer F."/>
            <person name="Dyall-Smith M."/>
            <person name="Kunte H.J."/>
        </authorList>
    </citation>
    <scope>NUCLEOTIDE SEQUENCE</scope>
    <source>
        <strain evidence="3">G5</strain>
    </source>
</reference>
<dbReference type="InterPro" id="IPR011049">
    <property type="entry name" value="Serralysin-like_metalloprot_C"/>
</dbReference>
<sequence>MTHRTEIEARRNLPGRDLQGVYVTLQQFNALRKRVDAIALTEDGIAYFTVNSTGPDSQANGNESVAIASGASANSEESVAVGYLATGSGQGSVCVGAYSLASETCSTSIGFDTLAQAYGAVAIGSAAIVDPLGNKGISIGNTAIVAGDSALAIGASATASGEQSVAIGAGSTTDRAQTVSVGNDSALRFIARVAAGQEDDDVATVGQLKEAGLPVNARGEVERALVLYDDRNKTRLTLPLVRVSGLRPAELSAQSTEAVTGSQLFKANQRLVELEARFAALERAVRDR</sequence>
<accession>A0AAE9I2E0</accession>